<feature type="non-terminal residue" evidence="1">
    <location>
        <position position="53"/>
    </location>
</feature>
<dbReference type="EMBL" id="CAJHUC010000335">
    <property type="protein sequence ID" value="CAD7695375.1"/>
    <property type="molecule type" value="Genomic_DNA"/>
</dbReference>
<organism evidence="1 2">
    <name type="scientific">Ostreobium quekettii</name>
    <dbReference type="NCBI Taxonomy" id="121088"/>
    <lineage>
        <taxon>Eukaryota</taxon>
        <taxon>Viridiplantae</taxon>
        <taxon>Chlorophyta</taxon>
        <taxon>core chlorophytes</taxon>
        <taxon>Ulvophyceae</taxon>
        <taxon>TCBD clade</taxon>
        <taxon>Bryopsidales</taxon>
        <taxon>Ostreobineae</taxon>
        <taxon>Ostreobiaceae</taxon>
        <taxon>Ostreobium</taxon>
    </lineage>
</organism>
<sequence length="53" mass="5833">MFLEAISDPVMRASMRASLLCRQTTSVTGECRKGCVPEPQLCGCYLDPKVVLK</sequence>
<accession>A0A8S1ILL2</accession>
<protein>
    <submittedName>
        <fullName evidence="1">Uncharacterized protein</fullName>
    </submittedName>
</protein>
<dbReference type="AlphaFoldDB" id="A0A8S1ILL2"/>
<keyword evidence="2" id="KW-1185">Reference proteome</keyword>
<dbReference type="Proteomes" id="UP000708148">
    <property type="component" value="Unassembled WGS sequence"/>
</dbReference>
<evidence type="ECO:0000313" key="1">
    <source>
        <dbReference type="EMBL" id="CAD7695375.1"/>
    </source>
</evidence>
<name>A0A8S1ILL2_9CHLO</name>
<gene>
    <name evidence="1" type="ORF">OSTQU699_LOCUS736</name>
</gene>
<reference evidence="1" key="1">
    <citation type="submission" date="2020-12" db="EMBL/GenBank/DDBJ databases">
        <authorList>
            <person name="Iha C."/>
        </authorList>
    </citation>
    <scope>NUCLEOTIDE SEQUENCE</scope>
</reference>
<evidence type="ECO:0000313" key="2">
    <source>
        <dbReference type="Proteomes" id="UP000708148"/>
    </source>
</evidence>
<comment type="caution">
    <text evidence="1">The sequence shown here is derived from an EMBL/GenBank/DDBJ whole genome shotgun (WGS) entry which is preliminary data.</text>
</comment>
<proteinExistence type="predicted"/>